<accession>A0ABP0DIB5</accession>
<reference evidence="8 9" key="1">
    <citation type="submission" date="2024-01" db="EMBL/GenBank/DDBJ databases">
        <authorList>
            <person name="Allen C."/>
            <person name="Tagirdzhanova G."/>
        </authorList>
    </citation>
    <scope>NUCLEOTIDE SEQUENCE [LARGE SCALE GENOMIC DNA]</scope>
    <source>
        <strain evidence="8 9">CBS 119000</strain>
    </source>
</reference>
<name>A0ABP0DIB5_9PEZI</name>
<dbReference type="InterPro" id="IPR020568">
    <property type="entry name" value="Ribosomal_Su5_D2-typ_SF"/>
</dbReference>
<evidence type="ECO:0000256" key="5">
    <source>
        <dbReference type="ARBA" id="ARBA00022835"/>
    </source>
</evidence>
<organism evidence="8 9">
    <name type="scientific">Sporothrix epigloea</name>
    <dbReference type="NCBI Taxonomy" id="1892477"/>
    <lineage>
        <taxon>Eukaryota</taxon>
        <taxon>Fungi</taxon>
        <taxon>Dikarya</taxon>
        <taxon>Ascomycota</taxon>
        <taxon>Pezizomycotina</taxon>
        <taxon>Sordariomycetes</taxon>
        <taxon>Sordariomycetidae</taxon>
        <taxon>Ophiostomatales</taxon>
        <taxon>Ophiostomataceae</taxon>
        <taxon>Sporothrix</taxon>
    </lineage>
</organism>
<keyword evidence="4" id="KW-0963">Cytoplasm</keyword>
<evidence type="ECO:0000256" key="3">
    <source>
        <dbReference type="ARBA" id="ARBA00006678"/>
    </source>
</evidence>
<keyword evidence="9" id="KW-1185">Reference proteome</keyword>
<dbReference type="InterPro" id="IPR050590">
    <property type="entry name" value="Exosome_comp_Rrp42_subfam"/>
</dbReference>
<keyword evidence="5" id="KW-0271">Exosome</keyword>
<evidence type="ECO:0000313" key="8">
    <source>
        <dbReference type="EMBL" id="CAK7267388.1"/>
    </source>
</evidence>
<sequence length="410" mass="42702">MATTQHVLLSPAELAFLHTSLAQHPPIRPDGRTPAQFRPLRAETGMLPSANGSARICFADGSEAIVGVKAQVERTRRGDGGGGDGDEDEDEDNERDQDGNAGGLWEEASDDDGGDGGGDGTKGGSGKNGNGGSGAASNASPSWVEVTVEIPSLRDDDASTVFLGALLAEALLADGGLTRALRINRRFHWKLFLDVLLISPPLSYPLPLLSLTTHLALLATRLPRLVSEGDEDPFFDDDWDASTFLYPRSTSPSSSLEARPPITLLVMTVGDNILFDPTAEELAVANAVLAISVGRGASSSSPSPNASTASPLRLLAIRTIDPPSHLTAPGTPYIDAVQPKAAATPNPQNTGLTPTAPARVVTETEDVYGVWKAPRGGAKVALLAAMTHKVLEKGGVADEVFAGLDGVEIV</sequence>
<proteinExistence type="inferred from homology"/>
<evidence type="ECO:0000256" key="4">
    <source>
        <dbReference type="ARBA" id="ARBA00022490"/>
    </source>
</evidence>
<comment type="similarity">
    <text evidence="3">Belongs to the RNase PH family.</text>
</comment>
<dbReference type="InterPro" id="IPR027408">
    <property type="entry name" value="PNPase/RNase_PH_dom_sf"/>
</dbReference>
<evidence type="ECO:0000256" key="1">
    <source>
        <dbReference type="ARBA" id="ARBA00004496"/>
    </source>
</evidence>
<protein>
    <recommendedName>
        <fullName evidence="6">Ribosomal RNA-processing protein 42</fullName>
    </recommendedName>
</protein>
<dbReference type="EMBL" id="CAWUON010000027">
    <property type="protein sequence ID" value="CAK7267388.1"/>
    <property type="molecule type" value="Genomic_DNA"/>
</dbReference>
<feature type="compositionally biased region" description="Gly residues" evidence="7">
    <location>
        <begin position="115"/>
        <end position="134"/>
    </location>
</feature>
<feature type="compositionally biased region" description="Acidic residues" evidence="7">
    <location>
        <begin position="84"/>
        <end position="95"/>
    </location>
</feature>
<feature type="region of interest" description="Disordered" evidence="7">
    <location>
        <begin position="70"/>
        <end position="141"/>
    </location>
</feature>
<evidence type="ECO:0000256" key="6">
    <source>
        <dbReference type="ARBA" id="ARBA00042523"/>
    </source>
</evidence>
<dbReference type="PANTHER" id="PTHR11097:SF8">
    <property type="entry name" value="EXOSOME COMPLEX COMPONENT RRP42"/>
    <property type="match status" value="1"/>
</dbReference>
<evidence type="ECO:0000256" key="2">
    <source>
        <dbReference type="ARBA" id="ARBA00004604"/>
    </source>
</evidence>
<evidence type="ECO:0000256" key="7">
    <source>
        <dbReference type="SAM" id="MobiDB-lite"/>
    </source>
</evidence>
<dbReference type="PANTHER" id="PTHR11097">
    <property type="entry name" value="EXOSOME COMPLEX EXONUCLEASE RIBOSOMAL RNA PROCESSING PROTEIN"/>
    <property type="match status" value="1"/>
</dbReference>
<comment type="caution">
    <text evidence="8">The sequence shown here is derived from an EMBL/GenBank/DDBJ whole genome shotgun (WGS) entry which is preliminary data.</text>
</comment>
<dbReference type="Gene3D" id="3.30.230.70">
    <property type="entry name" value="GHMP Kinase, N-terminal domain"/>
    <property type="match status" value="1"/>
</dbReference>
<evidence type="ECO:0000313" key="9">
    <source>
        <dbReference type="Proteomes" id="UP001642502"/>
    </source>
</evidence>
<gene>
    <name evidence="8" type="primary">RRP42</name>
    <name evidence="8" type="ORF">SEPCBS119000_002521</name>
</gene>
<dbReference type="SUPFAM" id="SSF54211">
    <property type="entry name" value="Ribosomal protein S5 domain 2-like"/>
    <property type="match status" value="1"/>
</dbReference>
<comment type="subcellular location">
    <subcellularLocation>
        <location evidence="1">Cytoplasm</location>
    </subcellularLocation>
    <subcellularLocation>
        <location evidence="2">Nucleus</location>
        <location evidence="2">Nucleolus</location>
    </subcellularLocation>
</comment>
<dbReference type="Proteomes" id="UP001642502">
    <property type="component" value="Unassembled WGS sequence"/>
</dbReference>